<dbReference type="Gene3D" id="3.40.50.720">
    <property type="entry name" value="NAD(P)-binding Rossmann-like Domain"/>
    <property type="match status" value="1"/>
</dbReference>
<feature type="domain" description="NAD(P)-binding" evidence="2">
    <location>
        <begin position="15"/>
        <end position="189"/>
    </location>
</feature>
<dbReference type="PANTHER" id="PTHR43162:SF1">
    <property type="entry name" value="PRESTALK A DIFFERENTIATION PROTEIN A"/>
    <property type="match status" value="1"/>
</dbReference>
<evidence type="ECO:0000313" key="4">
    <source>
        <dbReference type="Proteomes" id="UP000572051"/>
    </source>
</evidence>
<proteinExistence type="predicted"/>
<dbReference type="Pfam" id="PF12680">
    <property type="entry name" value="SnoaL_2"/>
    <property type="match status" value="1"/>
</dbReference>
<dbReference type="GO" id="GO:0016853">
    <property type="term" value="F:isomerase activity"/>
    <property type="evidence" value="ECO:0007669"/>
    <property type="project" value="UniProtKB-KW"/>
</dbReference>
<dbReference type="EMBL" id="JACCFS010000001">
    <property type="protein sequence ID" value="NYJ34807.1"/>
    <property type="molecule type" value="Genomic_DNA"/>
</dbReference>
<gene>
    <name evidence="3" type="ORF">HNR10_002688</name>
</gene>
<protein>
    <submittedName>
        <fullName evidence="3">Uncharacterized protein YbjT (DUF2867 family)/ketosteroid isomerase-like protein</fullName>
    </submittedName>
</protein>
<evidence type="ECO:0000259" key="1">
    <source>
        <dbReference type="Pfam" id="PF12680"/>
    </source>
</evidence>
<evidence type="ECO:0000259" key="2">
    <source>
        <dbReference type="Pfam" id="PF13460"/>
    </source>
</evidence>
<dbReference type="Gene3D" id="3.10.450.50">
    <property type="match status" value="1"/>
</dbReference>
<dbReference type="InterPro" id="IPR016040">
    <property type="entry name" value="NAD(P)-bd_dom"/>
</dbReference>
<organism evidence="3 4">
    <name type="scientific">Nocardiopsis aegyptia</name>
    <dbReference type="NCBI Taxonomy" id="220378"/>
    <lineage>
        <taxon>Bacteria</taxon>
        <taxon>Bacillati</taxon>
        <taxon>Actinomycetota</taxon>
        <taxon>Actinomycetes</taxon>
        <taxon>Streptosporangiales</taxon>
        <taxon>Nocardiopsidaceae</taxon>
        <taxon>Nocardiopsis</taxon>
    </lineage>
</organism>
<dbReference type="InterPro" id="IPR037401">
    <property type="entry name" value="SnoaL-like"/>
</dbReference>
<accession>A0A7Z0EMF2</accession>
<dbReference type="Pfam" id="PF13460">
    <property type="entry name" value="NAD_binding_10"/>
    <property type="match status" value="1"/>
</dbReference>
<feature type="domain" description="SnoaL-like" evidence="1">
    <location>
        <begin position="304"/>
        <end position="409"/>
    </location>
</feature>
<reference evidence="3 4" key="1">
    <citation type="submission" date="2020-07" db="EMBL/GenBank/DDBJ databases">
        <title>Sequencing the genomes of 1000 actinobacteria strains.</title>
        <authorList>
            <person name="Klenk H.-P."/>
        </authorList>
    </citation>
    <scope>NUCLEOTIDE SEQUENCE [LARGE SCALE GENOMIC DNA]</scope>
    <source>
        <strain evidence="3 4">DSM 44442</strain>
    </source>
</reference>
<dbReference type="SUPFAM" id="SSF51735">
    <property type="entry name" value="NAD(P)-binding Rossmann-fold domains"/>
    <property type="match status" value="1"/>
</dbReference>
<dbReference type="InterPro" id="IPR032710">
    <property type="entry name" value="NTF2-like_dom_sf"/>
</dbReference>
<keyword evidence="4" id="KW-1185">Reference proteome</keyword>
<dbReference type="PANTHER" id="PTHR43162">
    <property type="match status" value="1"/>
</dbReference>
<dbReference type="AlphaFoldDB" id="A0A7Z0EMF2"/>
<dbReference type="RefSeq" id="WP_179823628.1">
    <property type="nucleotide sequence ID" value="NZ_JACCFS010000001.1"/>
</dbReference>
<keyword evidence="3" id="KW-0413">Isomerase</keyword>
<dbReference type="InterPro" id="IPR036291">
    <property type="entry name" value="NAD(P)-bd_dom_sf"/>
</dbReference>
<evidence type="ECO:0000313" key="3">
    <source>
        <dbReference type="EMBL" id="NYJ34807.1"/>
    </source>
</evidence>
<sequence>MDDHGENHGKYLVTGATGKVGGSAVRQLLDAGHTNVRALVRDPGRARLPAGVEVVRGDLSDPASLDAALDGVTRVLLVWPTLQADDAAPGTVARITRDARRVVYLSTMGAEAPADTNPVAASHAELERLIRESGAEWTFVRGGGFAGNDLGWAEEIRTTGVVREAFPGWKRSPVHEADLAAVALRALTTDDHVGAAYAVTGPENLDQAERVRIIGEVTGLPVRFEPLSRDEALAGYRQWLPPEAVEDTLRHMAEVTRHPEPVTTAVEDVTGRPALTYRRWVADHVAAFLPEDAREAGSTARVAADYVDAVARHDFDRVIGDLHAPDYVRVGSADMTGPATVMRADEIAAQVDRVEDTEEIHGVEIEPPLVRGDRFAVRFTFDSTDTSTGKRGTYSKVSLYTVRDGRIVREEVFFHEPPHVR</sequence>
<dbReference type="Proteomes" id="UP000572051">
    <property type="component" value="Unassembled WGS sequence"/>
</dbReference>
<dbReference type="InterPro" id="IPR051604">
    <property type="entry name" value="Ergot_Alk_Oxidoreductase"/>
</dbReference>
<dbReference type="SUPFAM" id="SSF54427">
    <property type="entry name" value="NTF2-like"/>
    <property type="match status" value="1"/>
</dbReference>
<comment type="caution">
    <text evidence="3">The sequence shown here is derived from an EMBL/GenBank/DDBJ whole genome shotgun (WGS) entry which is preliminary data.</text>
</comment>
<name>A0A7Z0EMF2_9ACTN</name>